<dbReference type="AlphaFoldDB" id="A0A7J0FUU0"/>
<evidence type="ECO:0000256" key="1">
    <source>
        <dbReference type="ARBA" id="ARBA00022737"/>
    </source>
</evidence>
<gene>
    <name evidence="4" type="ORF">Acr_15g0010740</name>
</gene>
<dbReference type="Pfam" id="PF14381">
    <property type="entry name" value="EDR1_CTR1_ARMC3_pept"/>
    <property type="match status" value="1"/>
</dbReference>
<keyword evidence="1" id="KW-0677">Repeat</keyword>
<dbReference type="InterPro" id="IPR052441">
    <property type="entry name" value="Armadillo-Ser/Thr_Kinase"/>
</dbReference>
<evidence type="ECO:0000313" key="5">
    <source>
        <dbReference type="Proteomes" id="UP000585474"/>
    </source>
</evidence>
<dbReference type="InterPro" id="IPR055164">
    <property type="entry name" value="EDR1/CTR1/ARMC3-like_pept-like"/>
</dbReference>
<keyword evidence="5" id="KW-1185">Reference proteome</keyword>
<dbReference type="PANTHER" id="PTHR46618">
    <property type="entry name" value="ARMADILLO REPEAT-CONTAINING PROTEIN 3"/>
    <property type="match status" value="1"/>
</dbReference>
<sequence>MENHGRRSNYTLWTHVPDDYRHHQPPPNPSAVAGGAAPNYSGFSRELIDHRRFRCIFSHARWRGGGGGEVASTASETGVGGGRWLPPSKSWARQTEESYQFQMALALRLSSEATCADDPNFLDHVADESESRSLASFGSAESMSHRFWVNGCLSYFDRVPDGFYLIHGMDPYVWTVCTDLQENGHIPSIESLKAVDPGMDSSIEVTLIDRRSDPSLKELQNKIDVVSSSCISTKEVVDQVAKIVCNCMGGAASTGEDGFVHIWRECSNDVKKSLGSVVLPIGRLVVGLCRHRALLFKVLADRIDLPCRIAKGCKHCMRDDAASCIVRFGIDREYLVDLIGKPGCLSGPDSSLNGPSSISISSPLRFPRFKQVETAIDFRSLQLISGHWRSIFLGHSIT</sequence>
<dbReference type="Proteomes" id="UP000585474">
    <property type="component" value="Unassembled WGS sequence"/>
</dbReference>
<keyword evidence="4" id="KW-0808">Transferase</keyword>
<comment type="caution">
    <text evidence="4">The sequence shown here is derived from an EMBL/GenBank/DDBJ whole genome shotgun (WGS) entry which is preliminary data.</text>
</comment>
<dbReference type="EMBL" id="BJWL01000015">
    <property type="protein sequence ID" value="GFZ02466.1"/>
    <property type="molecule type" value="Genomic_DNA"/>
</dbReference>
<reference evidence="4 5" key="1">
    <citation type="submission" date="2019-07" db="EMBL/GenBank/DDBJ databases">
        <title>De Novo Assembly of kiwifruit Actinidia rufa.</title>
        <authorList>
            <person name="Sugita-Konishi S."/>
            <person name="Sato K."/>
            <person name="Mori E."/>
            <person name="Abe Y."/>
            <person name="Kisaki G."/>
            <person name="Hamano K."/>
            <person name="Suezawa K."/>
            <person name="Otani M."/>
            <person name="Fukuda T."/>
            <person name="Manabe T."/>
            <person name="Gomi K."/>
            <person name="Tabuchi M."/>
            <person name="Akimitsu K."/>
            <person name="Kataoka I."/>
        </authorList>
    </citation>
    <scope>NUCLEOTIDE SEQUENCE [LARGE SCALE GENOMIC DNA]</scope>
    <source>
        <strain evidence="5">cv. Fuchu</strain>
    </source>
</reference>
<dbReference type="GO" id="GO:0016301">
    <property type="term" value="F:kinase activity"/>
    <property type="evidence" value="ECO:0007669"/>
    <property type="project" value="UniProtKB-KW"/>
</dbReference>
<proteinExistence type="predicted"/>
<protein>
    <submittedName>
        <fullName evidence="4">Protein kinase superfamily protein</fullName>
    </submittedName>
</protein>
<organism evidence="4 5">
    <name type="scientific">Actinidia rufa</name>
    <dbReference type="NCBI Taxonomy" id="165716"/>
    <lineage>
        <taxon>Eukaryota</taxon>
        <taxon>Viridiplantae</taxon>
        <taxon>Streptophyta</taxon>
        <taxon>Embryophyta</taxon>
        <taxon>Tracheophyta</taxon>
        <taxon>Spermatophyta</taxon>
        <taxon>Magnoliopsida</taxon>
        <taxon>eudicotyledons</taxon>
        <taxon>Gunneridae</taxon>
        <taxon>Pentapetalae</taxon>
        <taxon>asterids</taxon>
        <taxon>Ericales</taxon>
        <taxon>Actinidiaceae</taxon>
        <taxon>Actinidia</taxon>
    </lineage>
</organism>
<keyword evidence="4" id="KW-0418">Kinase</keyword>
<name>A0A7J0FUU0_9ERIC</name>
<evidence type="ECO:0000256" key="2">
    <source>
        <dbReference type="SAM" id="MobiDB-lite"/>
    </source>
</evidence>
<evidence type="ECO:0000313" key="4">
    <source>
        <dbReference type="EMBL" id="GFZ02466.1"/>
    </source>
</evidence>
<dbReference type="PANTHER" id="PTHR46618:SF1">
    <property type="entry name" value="ARMADILLO REPEAT-CONTAINING PROTEIN 3"/>
    <property type="match status" value="1"/>
</dbReference>
<accession>A0A7J0FUU0</accession>
<dbReference type="OrthoDB" id="1735905at2759"/>
<feature type="region of interest" description="Disordered" evidence="2">
    <location>
        <begin position="18"/>
        <end position="37"/>
    </location>
</feature>
<feature type="domain" description="EDR1/CTR1/ARMC3-like peptidase-like" evidence="3">
    <location>
        <begin position="139"/>
        <end position="345"/>
    </location>
</feature>
<evidence type="ECO:0000259" key="3">
    <source>
        <dbReference type="Pfam" id="PF14381"/>
    </source>
</evidence>